<protein>
    <submittedName>
        <fullName evidence="1">Uncharacterized protein</fullName>
    </submittedName>
</protein>
<sequence length="105" mass="11612">MQPCLSFETTIADLVSCLRRAAIVPPAPTLFHRVSPLVMPYPRLPFLLLTCSALASSSRDTLQAAKDFLTFAADCSKIFMEERAILQNPANESQMKGIIRRLLSS</sequence>
<keyword evidence="2" id="KW-1185">Reference proteome</keyword>
<dbReference type="AlphaFoldDB" id="A0A445ANY0"/>
<dbReference type="Proteomes" id="UP000289738">
    <property type="component" value="Chromosome B01"/>
</dbReference>
<name>A0A445ANY0_ARAHY</name>
<evidence type="ECO:0000313" key="2">
    <source>
        <dbReference type="Proteomes" id="UP000289738"/>
    </source>
</evidence>
<comment type="caution">
    <text evidence="1">The sequence shown here is derived from an EMBL/GenBank/DDBJ whole genome shotgun (WGS) entry which is preliminary data.</text>
</comment>
<evidence type="ECO:0000313" key="1">
    <source>
        <dbReference type="EMBL" id="RYR28070.1"/>
    </source>
</evidence>
<reference evidence="1 2" key="1">
    <citation type="submission" date="2019-01" db="EMBL/GenBank/DDBJ databases">
        <title>Sequencing of cultivated peanut Arachis hypogaea provides insights into genome evolution and oil improvement.</title>
        <authorList>
            <person name="Chen X."/>
        </authorList>
    </citation>
    <scope>NUCLEOTIDE SEQUENCE [LARGE SCALE GENOMIC DNA]</scope>
    <source>
        <strain evidence="2">cv. Fuhuasheng</strain>
        <tissue evidence="1">Leaves</tissue>
    </source>
</reference>
<gene>
    <name evidence="1" type="ORF">Ahy_B01g052172</name>
</gene>
<organism evidence="1 2">
    <name type="scientific">Arachis hypogaea</name>
    <name type="common">Peanut</name>
    <dbReference type="NCBI Taxonomy" id="3818"/>
    <lineage>
        <taxon>Eukaryota</taxon>
        <taxon>Viridiplantae</taxon>
        <taxon>Streptophyta</taxon>
        <taxon>Embryophyta</taxon>
        <taxon>Tracheophyta</taxon>
        <taxon>Spermatophyta</taxon>
        <taxon>Magnoliopsida</taxon>
        <taxon>eudicotyledons</taxon>
        <taxon>Gunneridae</taxon>
        <taxon>Pentapetalae</taxon>
        <taxon>rosids</taxon>
        <taxon>fabids</taxon>
        <taxon>Fabales</taxon>
        <taxon>Fabaceae</taxon>
        <taxon>Papilionoideae</taxon>
        <taxon>50 kb inversion clade</taxon>
        <taxon>dalbergioids sensu lato</taxon>
        <taxon>Dalbergieae</taxon>
        <taxon>Pterocarpus clade</taxon>
        <taxon>Arachis</taxon>
    </lineage>
</organism>
<dbReference type="EMBL" id="SDMP01000011">
    <property type="protein sequence ID" value="RYR28070.1"/>
    <property type="molecule type" value="Genomic_DNA"/>
</dbReference>
<accession>A0A445ANY0</accession>
<proteinExistence type="predicted"/>